<proteinExistence type="predicted"/>
<protein>
    <submittedName>
        <fullName evidence="2">Uncharacterized protein</fullName>
    </submittedName>
</protein>
<evidence type="ECO:0000313" key="2">
    <source>
        <dbReference type="EMBL" id="KAK5642321.1"/>
    </source>
</evidence>
<name>A0AAN7ZKT4_9COLE</name>
<dbReference type="Proteomes" id="UP001329430">
    <property type="component" value="Chromosome 6"/>
</dbReference>
<accession>A0AAN7ZKT4</accession>
<dbReference type="AlphaFoldDB" id="A0AAN7ZKT4"/>
<keyword evidence="3" id="KW-1185">Reference proteome</keyword>
<dbReference type="EMBL" id="JAVRBK010000006">
    <property type="protein sequence ID" value="KAK5642321.1"/>
    <property type="molecule type" value="Genomic_DNA"/>
</dbReference>
<organism evidence="2 3">
    <name type="scientific">Pyrocoelia pectoralis</name>
    <dbReference type="NCBI Taxonomy" id="417401"/>
    <lineage>
        <taxon>Eukaryota</taxon>
        <taxon>Metazoa</taxon>
        <taxon>Ecdysozoa</taxon>
        <taxon>Arthropoda</taxon>
        <taxon>Hexapoda</taxon>
        <taxon>Insecta</taxon>
        <taxon>Pterygota</taxon>
        <taxon>Neoptera</taxon>
        <taxon>Endopterygota</taxon>
        <taxon>Coleoptera</taxon>
        <taxon>Polyphaga</taxon>
        <taxon>Elateriformia</taxon>
        <taxon>Elateroidea</taxon>
        <taxon>Lampyridae</taxon>
        <taxon>Lampyrinae</taxon>
        <taxon>Pyrocoelia</taxon>
    </lineage>
</organism>
<evidence type="ECO:0000313" key="3">
    <source>
        <dbReference type="Proteomes" id="UP001329430"/>
    </source>
</evidence>
<feature type="signal peptide" evidence="1">
    <location>
        <begin position="1"/>
        <end position="19"/>
    </location>
</feature>
<evidence type="ECO:0000256" key="1">
    <source>
        <dbReference type="SAM" id="SignalP"/>
    </source>
</evidence>
<reference evidence="2 3" key="1">
    <citation type="journal article" date="2024" name="Insects">
        <title>An Improved Chromosome-Level Genome Assembly of the Firefly Pyrocoelia pectoralis.</title>
        <authorList>
            <person name="Fu X."/>
            <person name="Meyer-Rochow V.B."/>
            <person name="Ballantyne L."/>
            <person name="Zhu X."/>
        </authorList>
    </citation>
    <scope>NUCLEOTIDE SEQUENCE [LARGE SCALE GENOMIC DNA]</scope>
    <source>
        <strain evidence="2">XCY_ONT2</strain>
    </source>
</reference>
<comment type="caution">
    <text evidence="2">The sequence shown here is derived from an EMBL/GenBank/DDBJ whole genome shotgun (WGS) entry which is preliminary data.</text>
</comment>
<gene>
    <name evidence="2" type="ORF">RI129_008488</name>
</gene>
<sequence length="436" mass="49025">MQLIVFVLLLISYTNKCLCFKVQFLSCDEKGFHCNNSATYEGKKDVTYQCPSDDLKDITIDFWIWDLPQEADIGKLTIKHCHTLRLRFGCTEHYRNITSLYVHHVADLRIFEDDTICNPSGVIFEQVHLLRNVPKHSFSQARSKCNAEHCGLKQLVFENVKIGVIETGGIELIDNIELFRITNTVINTIEVGGIKIVVHKDASIYIINSIINNVEAVAVQVVAPTFTISETNIGEISFAGISATVNAFEFSSNFVANTSSGALAVSAGQVDIFKNSFYSINSGAFSKIGPRQKRFSYNFLENYIKYVDIGGLHPQVESFQEFRLNITYASNSFYCTCEELAWLGSGISFGRGYNPVKDFYKGIMDKVNNNTCTFDLSCTLPLRAVEKIAPDGVCQIITVDDQSTFCENYQDNSSKYSRPNSHFLILLYLLLLSLFI</sequence>
<feature type="chain" id="PRO_5042933959" evidence="1">
    <location>
        <begin position="20"/>
        <end position="436"/>
    </location>
</feature>
<keyword evidence="1" id="KW-0732">Signal</keyword>